<organism evidence="2 3">
    <name type="scientific">Actinomadura spongiicola</name>
    <dbReference type="NCBI Taxonomy" id="2303421"/>
    <lineage>
        <taxon>Bacteria</taxon>
        <taxon>Bacillati</taxon>
        <taxon>Actinomycetota</taxon>
        <taxon>Actinomycetes</taxon>
        <taxon>Streptosporangiales</taxon>
        <taxon>Thermomonosporaceae</taxon>
        <taxon>Actinomadura</taxon>
    </lineage>
</organism>
<feature type="signal peptide" evidence="1">
    <location>
        <begin position="1"/>
        <end position="30"/>
    </location>
</feature>
<dbReference type="EMBL" id="QVNQ01000002">
    <property type="protein sequence ID" value="RFS86418.1"/>
    <property type="molecule type" value="Genomic_DNA"/>
</dbReference>
<keyword evidence="1" id="KW-0732">Signal</keyword>
<reference evidence="2 3" key="1">
    <citation type="submission" date="2018-08" db="EMBL/GenBank/DDBJ databases">
        <title>Actinomadura spongicola sp. nov., isolated from marine sponge Leucetta chagosensis.</title>
        <authorList>
            <person name="Li L."/>
            <person name="Lin H.W."/>
        </authorList>
    </citation>
    <scope>NUCLEOTIDE SEQUENCE [LARGE SCALE GENOMIC DNA]</scope>
    <source>
        <strain evidence="2 3">LHW52907</strain>
    </source>
</reference>
<keyword evidence="3" id="KW-1185">Reference proteome</keyword>
<name>A0A372GM24_9ACTN</name>
<accession>A0A372GM24</accession>
<dbReference type="AlphaFoldDB" id="A0A372GM24"/>
<gene>
    <name evidence="2" type="ORF">D0T12_07470</name>
</gene>
<sequence length="68" mass="7166">MLLRSVPLTLRQLISLACALALSTVLVVIAAPASIAATCRTPGHAYLTQPEACTSLVMTATGRWEFHG</sequence>
<comment type="caution">
    <text evidence="2">The sequence shown here is derived from an EMBL/GenBank/DDBJ whole genome shotgun (WGS) entry which is preliminary data.</text>
</comment>
<dbReference type="Proteomes" id="UP000262882">
    <property type="component" value="Unassembled WGS sequence"/>
</dbReference>
<protein>
    <submittedName>
        <fullName evidence="2">Uncharacterized protein</fullName>
    </submittedName>
</protein>
<evidence type="ECO:0000256" key="1">
    <source>
        <dbReference type="SAM" id="SignalP"/>
    </source>
</evidence>
<dbReference type="RefSeq" id="WP_117398702.1">
    <property type="nucleotide sequence ID" value="NZ_QVNQ01000002.1"/>
</dbReference>
<proteinExistence type="predicted"/>
<evidence type="ECO:0000313" key="2">
    <source>
        <dbReference type="EMBL" id="RFS86418.1"/>
    </source>
</evidence>
<evidence type="ECO:0000313" key="3">
    <source>
        <dbReference type="Proteomes" id="UP000262882"/>
    </source>
</evidence>
<feature type="chain" id="PRO_5039649532" evidence="1">
    <location>
        <begin position="31"/>
        <end position="68"/>
    </location>
</feature>